<accession>A0A0F9KCG0</accession>
<name>A0A0F9KCG0_9ZZZZ</name>
<proteinExistence type="predicted"/>
<feature type="non-terminal residue" evidence="3">
    <location>
        <position position="1"/>
    </location>
</feature>
<feature type="compositionally biased region" description="Basic and acidic residues" evidence="1">
    <location>
        <begin position="1"/>
        <end position="20"/>
    </location>
</feature>
<comment type="caution">
    <text evidence="3">The sequence shown here is derived from an EMBL/GenBank/DDBJ whole genome shotgun (WGS) entry which is preliminary data.</text>
</comment>
<evidence type="ECO:0000256" key="1">
    <source>
        <dbReference type="SAM" id="MobiDB-lite"/>
    </source>
</evidence>
<dbReference type="EMBL" id="LAZR01016128">
    <property type="protein sequence ID" value="KKM05854.1"/>
    <property type="molecule type" value="Genomic_DNA"/>
</dbReference>
<dbReference type="AlphaFoldDB" id="A0A0F9KCG0"/>
<dbReference type="EMBL" id="LAZR01009492">
    <property type="protein sequence ID" value="KKM72321.1"/>
    <property type="molecule type" value="Genomic_DNA"/>
</dbReference>
<organism evidence="3">
    <name type="scientific">marine sediment metagenome</name>
    <dbReference type="NCBI Taxonomy" id="412755"/>
    <lineage>
        <taxon>unclassified sequences</taxon>
        <taxon>metagenomes</taxon>
        <taxon>ecological metagenomes</taxon>
    </lineage>
</organism>
<reference evidence="3" key="1">
    <citation type="journal article" date="2015" name="Nature">
        <title>Complex archaea that bridge the gap between prokaryotes and eukaryotes.</title>
        <authorList>
            <person name="Spang A."/>
            <person name="Saw J.H."/>
            <person name="Jorgensen S.L."/>
            <person name="Zaremba-Niedzwiedzka K."/>
            <person name="Martijn J."/>
            <person name="Lind A.E."/>
            <person name="van Eijk R."/>
            <person name="Schleper C."/>
            <person name="Guy L."/>
            <person name="Ettema T.J."/>
        </authorList>
    </citation>
    <scope>NUCLEOTIDE SEQUENCE</scope>
</reference>
<protein>
    <submittedName>
        <fullName evidence="3">Uncharacterized protein</fullName>
    </submittedName>
</protein>
<evidence type="ECO:0000313" key="2">
    <source>
        <dbReference type="EMBL" id="KKM05854.1"/>
    </source>
</evidence>
<sequence>KRGKNDTTDQLKMKRVKYYDIRSNNN</sequence>
<gene>
    <name evidence="3" type="ORF">LCGC14_1421610</name>
    <name evidence="2" type="ORF">LCGC14_1749860</name>
</gene>
<feature type="region of interest" description="Disordered" evidence="1">
    <location>
        <begin position="1"/>
        <end position="26"/>
    </location>
</feature>
<evidence type="ECO:0000313" key="3">
    <source>
        <dbReference type="EMBL" id="KKM72321.1"/>
    </source>
</evidence>